<accession>A0ABT5V6F3</accession>
<dbReference type="RefSeq" id="WP_274778552.1">
    <property type="nucleotide sequence ID" value="NZ_CAMXYX010000028.1"/>
</dbReference>
<feature type="domain" description="GmrSD restriction endonucleases C-terminal" evidence="2">
    <location>
        <begin position="133"/>
        <end position="268"/>
    </location>
</feature>
<dbReference type="InterPro" id="IPR011089">
    <property type="entry name" value="GmrSD_C"/>
</dbReference>
<reference evidence="3 4" key="1">
    <citation type="submission" date="2023-02" db="EMBL/GenBank/DDBJ databases">
        <title>Defining the Infant Male Urobiome and Moving Towards Mechanisms in Urobiome Research.</title>
        <authorList>
            <person name="Reasoner S."/>
            <person name="Flores V."/>
            <person name="Van Horn G."/>
            <person name="Morales G."/>
            <person name="Peard L."/>
            <person name="Abelson B."/>
            <person name="Manuel C."/>
            <person name="Lee J."/>
            <person name="Baker B."/>
            <person name="Williams T."/>
            <person name="Schmitz J."/>
            <person name="Clayton D."/>
            <person name="Hadjifrangiskou M."/>
        </authorList>
    </citation>
    <scope>NUCLEOTIDE SEQUENCE [LARGE SCALE GENOMIC DNA]</scope>
    <source>
        <strain evidence="3 4">AS1053</strain>
    </source>
</reference>
<dbReference type="PANTHER" id="PTHR24094">
    <property type="entry name" value="SECRETED PROTEIN"/>
    <property type="match status" value="1"/>
</dbReference>
<keyword evidence="4" id="KW-1185">Reference proteome</keyword>
<feature type="region of interest" description="Disordered" evidence="1">
    <location>
        <begin position="67"/>
        <end position="91"/>
    </location>
</feature>
<evidence type="ECO:0000259" key="2">
    <source>
        <dbReference type="Pfam" id="PF07510"/>
    </source>
</evidence>
<dbReference type="Pfam" id="PF07510">
    <property type="entry name" value="GmrSD_C"/>
    <property type="match status" value="1"/>
</dbReference>
<gene>
    <name evidence="3" type="ORF">PWJ81_05450</name>
</gene>
<dbReference type="Proteomes" id="UP001219297">
    <property type="component" value="Unassembled WGS sequence"/>
</dbReference>
<protein>
    <recommendedName>
        <fullName evidence="2">GmrSD restriction endonucleases C-terminal domain-containing protein</fullName>
    </recommendedName>
</protein>
<organism evidence="3 4">
    <name type="scientific">Actinotignum sanguinis</name>
    <dbReference type="NCBI Taxonomy" id="1445614"/>
    <lineage>
        <taxon>Bacteria</taxon>
        <taxon>Bacillati</taxon>
        <taxon>Actinomycetota</taxon>
        <taxon>Actinomycetes</taxon>
        <taxon>Actinomycetales</taxon>
        <taxon>Actinomycetaceae</taxon>
        <taxon>Actinotignum</taxon>
    </lineage>
</organism>
<name>A0ABT5V6F3_9ACTO</name>
<evidence type="ECO:0000256" key="1">
    <source>
        <dbReference type="SAM" id="MobiDB-lite"/>
    </source>
</evidence>
<sequence>MPRTSFGSAGHGASTTARTSLAKCVAAMGSLAILAGMMGACTKSSDEAAATSAPAASSAAPATSSAVVTPAASETPPEKLPAVIPNPAHPQSATELLGTLTVAEPSATDKADPAKFGPDAAEANEDACNVYTDVLRRDLVNVGVQPGTSGCGIAYGTLVDSYTGNMVDYARPEAGTKTVVVDRIVSLDNAWASGANQFTDEQRAAFASDPRNMQAVSADQAKEKAGRSAAEWVPANKNFTCQYVARQIGVKATYGLTVTQAEHDAFAQYLQTCPNQLVPGWEGPAGK</sequence>
<dbReference type="PANTHER" id="PTHR24094:SF15">
    <property type="entry name" value="AMP-DEPENDENT SYNTHETASE_LIGASE DOMAIN-CONTAINING PROTEIN-RELATED"/>
    <property type="match status" value="1"/>
</dbReference>
<proteinExistence type="predicted"/>
<evidence type="ECO:0000313" key="4">
    <source>
        <dbReference type="Proteomes" id="UP001219297"/>
    </source>
</evidence>
<dbReference type="EMBL" id="JARBHI010000011">
    <property type="protein sequence ID" value="MDE1656513.1"/>
    <property type="molecule type" value="Genomic_DNA"/>
</dbReference>
<evidence type="ECO:0000313" key="3">
    <source>
        <dbReference type="EMBL" id="MDE1656513.1"/>
    </source>
</evidence>
<comment type="caution">
    <text evidence="3">The sequence shown here is derived from an EMBL/GenBank/DDBJ whole genome shotgun (WGS) entry which is preliminary data.</text>
</comment>